<dbReference type="GO" id="GO:0005524">
    <property type="term" value="F:ATP binding"/>
    <property type="evidence" value="ECO:0007669"/>
    <property type="project" value="UniProtKB-UniRule"/>
</dbReference>
<dbReference type="InterPro" id="IPR011761">
    <property type="entry name" value="ATP-grasp"/>
</dbReference>
<organism evidence="3 4">
    <name type="scientific">Ancylobacter rudongensis</name>
    <dbReference type="NCBI Taxonomy" id="177413"/>
    <lineage>
        <taxon>Bacteria</taxon>
        <taxon>Pseudomonadati</taxon>
        <taxon>Pseudomonadota</taxon>
        <taxon>Alphaproteobacteria</taxon>
        <taxon>Hyphomicrobiales</taxon>
        <taxon>Xanthobacteraceae</taxon>
        <taxon>Ancylobacter</taxon>
    </lineage>
</organism>
<dbReference type="Pfam" id="PF02655">
    <property type="entry name" value="ATP-grasp_3"/>
    <property type="match status" value="1"/>
</dbReference>
<keyword evidence="1" id="KW-0547">Nucleotide-binding</keyword>
<dbReference type="Pfam" id="PF18301">
    <property type="entry name" value="preATP-grasp_3"/>
    <property type="match status" value="1"/>
</dbReference>
<feature type="domain" description="ATP-grasp" evidence="2">
    <location>
        <begin position="128"/>
        <end position="300"/>
    </location>
</feature>
<protein>
    <submittedName>
        <fullName evidence="3">Predicted ATP-dependent carboligase, ATP-grasp superfamily</fullName>
    </submittedName>
</protein>
<gene>
    <name evidence="3" type="ORF">SAMN05660859_2915</name>
</gene>
<evidence type="ECO:0000256" key="1">
    <source>
        <dbReference type="PROSITE-ProRule" id="PRU00409"/>
    </source>
</evidence>
<proteinExistence type="predicted"/>
<name>A0A1G4TFI6_9HYPH</name>
<keyword evidence="3" id="KW-0436">Ligase</keyword>
<reference evidence="4" key="1">
    <citation type="submission" date="2016-10" db="EMBL/GenBank/DDBJ databases">
        <authorList>
            <person name="Varghese N."/>
            <person name="Submissions S."/>
        </authorList>
    </citation>
    <scope>NUCLEOTIDE SEQUENCE [LARGE SCALE GENOMIC DNA]</scope>
    <source>
        <strain evidence="4">CGMCC 1.1761</strain>
    </source>
</reference>
<dbReference type="PROSITE" id="PS50975">
    <property type="entry name" value="ATP_GRASP"/>
    <property type="match status" value="1"/>
</dbReference>
<keyword evidence="1" id="KW-0067">ATP-binding</keyword>
<dbReference type="SUPFAM" id="SSF56059">
    <property type="entry name" value="Glutathione synthetase ATP-binding domain-like"/>
    <property type="match status" value="1"/>
</dbReference>
<evidence type="ECO:0000313" key="4">
    <source>
        <dbReference type="Proteomes" id="UP000198889"/>
    </source>
</evidence>
<evidence type="ECO:0000313" key="3">
    <source>
        <dbReference type="EMBL" id="SCW80102.1"/>
    </source>
</evidence>
<dbReference type="PIRSF" id="PIRSF016766">
    <property type="entry name" value="UCP016766_ATPgrasp"/>
    <property type="match status" value="1"/>
</dbReference>
<dbReference type="AlphaFoldDB" id="A0A1G4TFI6"/>
<dbReference type="InterPro" id="IPR040803">
    <property type="entry name" value="MfnD_preATP-grasp"/>
</dbReference>
<dbReference type="EMBL" id="FMTP01000004">
    <property type="protein sequence ID" value="SCW80102.1"/>
    <property type="molecule type" value="Genomic_DNA"/>
</dbReference>
<dbReference type="Gene3D" id="2.30.36.100">
    <property type="match status" value="1"/>
</dbReference>
<dbReference type="RefSeq" id="WP_091440922.1">
    <property type="nucleotide sequence ID" value="NZ_FMTP01000004.1"/>
</dbReference>
<keyword evidence="4" id="KW-1185">Reference proteome</keyword>
<dbReference type="InterPro" id="IPR003806">
    <property type="entry name" value="ATP-grasp_PylC-type"/>
</dbReference>
<dbReference type="Gene3D" id="3.30.470.20">
    <property type="entry name" value="ATP-grasp fold, B domain"/>
    <property type="match status" value="1"/>
</dbReference>
<dbReference type="Gene3D" id="3.40.50.11770">
    <property type="match status" value="1"/>
</dbReference>
<dbReference type="STRING" id="177413.SAMN05660859_2915"/>
<dbReference type="Proteomes" id="UP000198889">
    <property type="component" value="Unassembled WGS sequence"/>
</dbReference>
<dbReference type="InterPro" id="IPR024710">
    <property type="entry name" value="MfnD"/>
</dbReference>
<evidence type="ECO:0000259" key="2">
    <source>
        <dbReference type="PROSITE" id="PS50975"/>
    </source>
</evidence>
<dbReference type="GO" id="GO:0046872">
    <property type="term" value="F:metal ion binding"/>
    <property type="evidence" value="ECO:0007669"/>
    <property type="project" value="InterPro"/>
</dbReference>
<sequence>MLVFVVETITGGGALGSELPASLIAEGTLMRDTLICDLEDLPGVRVITTHDARFPAPPRGTSTALRLGDDPRSIWRLMAQEADCCWPIAPESGGVLEGLVRDFRAQCRRVVAPEAETIALCASKSRTAQALVAAGVKVVPTWPLEALPEGMGGPFVLKPDDGAGGLGLRVLDHRPTPPLAADHVVQPYIEGEAASLTLLCQSGRTHVLTANRQHIVRANGTLRFTGVTVGAFPVDDTLRAFGESVGAALPGLHGLVGVDYIATAEGPVAVEVNPRLTTSYAGLRRALAVNPLAFMAEFIRDGVVPDLPHLPPARPVDIVPEELP</sequence>
<accession>A0A1G4TFI6</accession>
<dbReference type="GO" id="GO:0016874">
    <property type="term" value="F:ligase activity"/>
    <property type="evidence" value="ECO:0007669"/>
    <property type="project" value="UniProtKB-KW"/>
</dbReference>